<dbReference type="Proteomes" id="UP001391051">
    <property type="component" value="Unassembled WGS sequence"/>
</dbReference>
<keyword evidence="2" id="KW-1185">Reference proteome</keyword>
<evidence type="ECO:0000313" key="1">
    <source>
        <dbReference type="EMBL" id="KAK7959015.1"/>
    </source>
</evidence>
<comment type="caution">
    <text evidence="1">The sequence shown here is derived from an EMBL/GenBank/DDBJ whole genome shotgun (WGS) entry which is preliminary data.</text>
</comment>
<accession>A0ABR1QKY4</accession>
<gene>
    <name evidence="1" type="ORF">PG986_003869</name>
</gene>
<dbReference type="RefSeq" id="XP_066702718.1">
    <property type="nucleotide sequence ID" value="XM_066840091.1"/>
</dbReference>
<reference evidence="1 2" key="1">
    <citation type="submission" date="2023-01" db="EMBL/GenBank/DDBJ databases">
        <title>Analysis of 21 Apiospora genomes using comparative genomics revels a genus with tremendous synthesis potential of carbohydrate active enzymes and secondary metabolites.</title>
        <authorList>
            <person name="Sorensen T."/>
        </authorList>
    </citation>
    <scope>NUCLEOTIDE SEQUENCE [LARGE SCALE GENOMIC DNA]</scope>
    <source>
        <strain evidence="1 2">CBS 24483</strain>
    </source>
</reference>
<proteinExistence type="predicted"/>
<organism evidence="1 2">
    <name type="scientific">Apiospora aurea</name>
    <dbReference type="NCBI Taxonomy" id="335848"/>
    <lineage>
        <taxon>Eukaryota</taxon>
        <taxon>Fungi</taxon>
        <taxon>Dikarya</taxon>
        <taxon>Ascomycota</taxon>
        <taxon>Pezizomycotina</taxon>
        <taxon>Sordariomycetes</taxon>
        <taxon>Xylariomycetidae</taxon>
        <taxon>Amphisphaeriales</taxon>
        <taxon>Apiosporaceae</taxon>
        <taxon>Apiospora</taxon>
    </lineage>
</organism>
<protein>
    <submittedName>
        <fullName evidence="1">Uncharacterized protein</fullName>
    </submittedName>
</protein>
<name>A0ABR1QKY4_9PEZI</name>
<dbReference type="EMBL" id="JAQQWE010000003">
    <property type="protein sequence ID" value="KAK7959015.1"/>
    <property type="molecule type" value="Genomic_DNA"/>
</dbReference>
<dbReference type="GeneID" id="92073153"/>
<sequence length="135" mass="15337">MGKPNRQARRYSTLKRRRKSTRVLLPYPFNVSMMRSPVAQQQLPCWNLVDVMISSTLALTYELARPARAWFCRPLVATNWVVLQNPGRIDARVAPKLGPRAQNVLTAFHMETLARLIGLENREEEADPLAPGLTV</sequence>
<evidence type="ECO:0000313" key="2">
    <source>
        <dbReference type="Proteomes" id="UP001391051"/>
    </source>
</evidence>